<dbReference type="Proteomes" id="UP000740413">
    <property type="component" value="Unassembled WGS sequence"/>
</dbReference>
<protein>
    <submittedName>
        <fullName evidence="1">Uncharacterized protein</fullName>
    </submittedName>
</protein>
<dbReference type="RefSeq" id="WP_214613269.1">
    <property type="nucleotide sequence ID" value="NZ_JACATN010000006.1"/>
</dbReference>
<dbReference type="Gene3D" id="3.50.50.60">
    <property type="entry name" value="FAD/NAD(P)-binding domain"/>
    <property type="match status" value="1"/>
</dbReference>
<evidence type="ECO:0000313" key="2">
    <source>
        <dbReference type="Proteomes" id="UP000740413"/>
    </source>
</evidence>
<accession>A0ABS5WJF7</accession>
<reference evidence="2" key="1">
    <citation type="submission" date="2023-07" db="EMBL/GenBank/DDBJ databases">
        <title>Zobellia barbeyronii sp. nov., a new marine flavobacterium, isolated from green and red algae.</title>
        <authorList>
            <person name="Nedashkovskaya O.I."/>
            <person name="Otstavnykh N."/>
            <person name="Zhukova N."/>
            <person name="Guzev K."/>
            <person name="Chausova V."/>
            <person name="Tekutyeva L."/>
            <person name="Mikhailov V."/>
            <person name="Isaeva M."/>
        </authorList>
    </citation>
    <scope>NUCLEOTIDE SEQUENCE [LARGE SCALE GENOMIC DNA]</scope>
    <source>
        <strain evidence="2">KMM 6746</strain>
    </source>
</reference>
<name>A0ABS5WJF7_9FLAO</name>
<evidence type="ECO:0000313" key="1">
    <source>
        <dbReference type="EMBL" id="MBT2163319.1"/>
    </source>
</evidence>
<sequence length="355" mass="41161">MSTKTVHVKNCLLGYGYASLIAYHKLLKTNNHEDILILRNENSTPIFSIEHEGTRFSPLPIFPVEESELYNSDLFDDVPKQDPISVSFSELTNFNYKDHSIEEGSLASFMLSNQGIDQRLCLGLKQWGDSMLSKPFSQVQDKIKRHYISKSGNTRIGYVNGKSIFKYAINKLNPEVLNYSNIQKIDIEKKEVHTNDYIIKYEKLISTIPFHYLLDLCGLKHNHNTDFASAYFYFFKYKTGFKENQVVYDCDFNSDILRVFSIKNDFLLAQLRSDKHGQIPVEKIRKRVQELAPTIEGLEFAQELFVPMCYPLELITEPSTLESIARLKENEVVPFGRFGEWGYSDLHELDWSNIF</sequence>
<organism evidence="1 2">
    <name type="scientific">Zobellia barbeyronii</name>
    <dbReference type="NCBI Taxonomy" id="2748009"/>
    <lineage>
        <taxon>Bacteria</taxon>
        <taxon>Pseudomonadati</taxon>
        <taxon>Bacteroidota</taxon>
        <taxon>Flavobacteriia</taxon>
        <taxon>Flavobacteriales</taxon>
        <taxon>Flavobacteriaceae</taxon>
        <taxon>Zobellia</taxon>
    </lineage>
</organism>
<comment type="caution">
    <text evidence="1">The sequence shown here is derived from an EMBL/GenBank/DDBJ whole genome shotgun (WGS) entry which is preliminary data.</text>
</comment>
<gene>
    <name evidence="1" type="ORF">HW347_18750</name>
</gene>
<dbReference type="InterPro" id="IPR036188">
    <property type="entry name" value="FAD/NAD-bd_sf"/>
</dbReference>
<keyword evidence="2" id="KW-1185">Reference proteome</keyword>
<proteinExistence type="predicted"/>
<dbReference type="EMBL" id="JACATN010000006">
    <property type="protein sequence ID" value="MBT2163319.1"/>
    <property type="molecule type" value="Genomic_DNA"/>
</dbReference>